<reference evidence="1" key="1">
    <citation type="submission" date="2020-05" db="EMBL/GenBank/DDBJ databases">
        <authorList>
            <person name="Chiriac C."/>
            <person name="Salcher M."/>
            <person name="Ghai R."/>
            <person name="Kavagutti S V."/>
        </authorList>
    </citation>
    <scope>NUCLEOTIDE SEQUENCE</scope>
</reference>
<gene>
    <name evidence="1" type="ORF">UFOPK3984_00925</name>
</gene>
<dbReference type="EMBL" id="CAFBOP010000050">
    <property type="protein sequence ID" value="CAB4989509.1"/>
    <property type="molecule type" value="Genomic_DNA"/>
</dbReference>
<organism evidence="1">
    <name type="scientific">freshwater metagenome</name>
    <dbReference type="NCBI Taxonomy" id="449393"/>
    <lineage>
        <taxon>unclassified sequences</taxon>
        <taxon>metagenomes</taxon>
        <taxon>ecological metagenomes</taxon>
    </lineage>
</organism>
<sequence>MEQKLTQGSCLGSKNSQYFDSTHIWLGGGCGTFADGVLGAIFKVSGGTMTQVGTVKMKVFNYSYRADLVSI</sequence>
<protein>
    <submittedName>
        <fullName evidence="1">Unannotated protein</fullName>
    </submittedName>
</protein>
<name>A0A6J7NFZ7_9ZZZZ</name>
<evidence type="ECO:0000313" key="1">
    <source>
        <dbReference type="EMBL" id="CAB4989509.1"/>
    </source>
</evidence>
<dbReference type="AlphaFoldDB" id="A0A6J7NFZ7"/>
<accession>A0A6J7NFZ7</accession>
<proteinExistence type="predicted"/>